<gene>
    <name evidence="2" type="ORF">GM661_06340</name>
</gene>
<keyword evidence="1" id="KW-1133">Transmembrane helix</keyword>
<feature type="transmembrane region" description="Helical" evidence="1">
    <location>
        <begin position="73"/>
        <end position="92"/>
    </location>
</feature>
<proteinExistence type="predicted"/>
<keyword evidence="3" id="KW-1185">Reference proteome</keyword>
<evidence type="ECO:0000313" key="2">
    <source>
        <dbReference type="EMBL" id="QTL97630.1"/>
    </source>
</evidence>
<keyword evidence="1" id="KW-0472">Membrane</keyword>
<feature type="transmembrane region" description="Helical" evidence="1">
    <location>
        <begin position="137"/>
        <end position="165"/>
    </location>
</feature>
<dbReference type="Proteomes" id="UP000665020">
    <property type="component" value="Chromosome"/>
</dbReference>
<feature type="transmembrane region" description="Helical" evidence="1">
    <location>
        <begin position="263"/>
        <end position="282"/>
    </location>
</feature>
<evidence type="ECO:0000313" key="3">
    <source>
        <dbReference type="Proteomes" id="UP000665020"/>
    </source>
</evidence>
<dbReference type="AlphaFoldDB" id="A0A8A7K8U5"/>
<name>A0A8A7K8U5_9FIRM</name>
<keyword evidence="1" id="KW-0812">Transmembrane</keyword>
<dbReference type="EMBL" id="CP046640">
    <property type="protein sequence ID" value="QTL97630.1"/>
    <property type="molecule type" value="Genomic_DNA"/>
</dbReference>
<dbReference type="KEGG" id="ifn:GM661_06340"/>
<feature type="transmembrane region" description="Helical" evidence="1">
    <location>
        <begin position="327"/>
        <end position="354"/>
    </location>
</feature>
<dbReference type="RefSeq" id="WP_230869251.1">
    <property type="nucleotide sequence ID" value="NZ_CP046640.1"/>
</dbReference>
<evidence type="ECO:0000256" key="1">
    <source>
        <dbReference type="SAM" id="Phobius"/>
    </source>
</evidence>
<organism evidence="2 3">
    <name type="scientific">Iocasia fonsfrigidae</name>
    <dbReference type="NCBI Taxonomy" id="2682810"/>
    <lineage>
        <taxon>Bacteria</taxon>
        <taxon>Bacillati</taxon>
        <taxon>Bacillota</taxon>
        <taxon>Clostridia</taxon>
        <taxon>Halanaerobiales</taxon>
        <taxon>Halanaerobiaceae</taxon>
        <taxon>Iocasia</taxon>
    </lineage>
</organism>
<feature type="transmembrane region" description="Helical" evidence="1">
    <location>
        <begin position="294"/>
        <end position="315"/>
    </location>
</feature>
<feature type="transmembrane region" description="Helical" evidence="1">
    <location>
        <begin position="104"/>
        <end position="125"/>
    </location>
</feature>
<accession>A0A8A7K8U5</accession>
<feature type="transmembrane region" description="Helical" evidence="1">
    <location>
        <begin position="33"/>
        <end position="53"/>
    </location>
</feature>
<reference evidence="2" key="1">
    <citation type="submission" date="2019-12" db="EMBL/GenBank/DDBJ databases">
        <authorList>
            <person name="zhang j."/>
            <person name="sun C.M."/>
        </authorList>
    </citation>
    <scope>NUCLEOTIDE SEQUENCE</scope>
    <source>
        <strain evidence="2">NS-1</strain>
    </source>
</reference>
<sequence>MSIQDLLAALGVVLNGIPQGLLALSFGFAALPTALAFVVGMIGAGFFQSVAVISFQAETITLAGRLSKKKREVLSAIFFGGLGMALIGILGLLEKIVALVGPEITNAMMAGVGIMLAYVAIDMGLKEKAIGATSVVVALIVWIISASLVHTIVWSVLISCIVAQFTSFEPVEHNETNERLKIQPLVWKFWTNPRVVRGALALITLNIGANISFGKLTGQIAGRSVNIDHLAIYSSLSDMASSLFGGSPVESIISATADAPHPVLAGILMMGIFAVILFAKLLPKIGRYVPSSSIAGFLLVLGAIVTLPTNAQLAFQNVALNSSMAAVLGVVIVSTARFDPFVGMMSGVVLRFLFQLTGVM</sequence>
<protein>
    <submittedName>
        <fullName evidence="2">NCS2 family permease</fullName>
    </submittedName>
</protein>